<dbReference type="PANTHER" id="PTHR45695">
    <property type="entry name" value="LEUCOKININ RECEPTOR-RELATED"/>
    <property type="match status" value="1"/>
</dbReference>
<evidence type="ECO:0000313" key="12">
    <source>
        <dbReference type="EMBL" id="CAD7250213.1"/>
    </source>
</evidence>
<dbReference type="OrthoDB" id="10053194at2759"/>
<dbReference type="PANTHER" id="PTHR45695:SF9">
    <property type="entry name" value="LEUCOKININ RECEPTOR"/>
    <property type="match status" value="1"/>
</dbReference>
<name>A0A7R9FPN5_9CRUS</name>
<keyword evidence="5 9" id="KW-0297">G-protein coupled receptor</keyword>
<keyword evidence="4 10" id="KW-1133">Transmembrane helix</keyword>
<dbReference type="SUPFAM" id="SSF81321">
    <property type="entry name" value="Family A G protein-coupled receptor-like"/>
    <property type="match status" value="1"/>
</dbReference>
<protein>
    <recommendedName>
        <fullName evidence="11">G-protein coupled receptors family 1 profile domain-containing protein</fullName>
    </recommendedName>
</protein>
<dbReference type="PRINTS" id="PR00237">
    <property type="entry name" value="GPCRRHODOPSN"/>
</dbReference>
<feature type="transmembrane region" description="Helical" evidence="10">
    <location>
        <begin position="145"/>
        <end position="164"/>
    </location>
</feature>
<evidence type="ECO:0000256" key="1">
    <source>
        <dbReference type="ARBA" id="ARBA00004141"/>
    </source>
</evidence>
<reference evidence="12" key="1">
    <citation type="submission" date="2020-11" db="EMBL/GenBank/DDBJ databases">
        <authorList>
            <person name="Tran Van P."/>
        </authorList>
    </citation>
    <scope>NUCLEOTIDE SEQUENCE</scope>
</reference>
<comment type="similarity">
    <text evidence="2 9">Belongs to the G-protein coupled receptor 1 family.</text>
</comment>
<proteinExistence type="inferred from homology"/>
<dbReference type="GO" id="GO:0004930">
    <property type="term" value="F:G protein-coupled receptor activity"/>
    <property type="evidence" value="ECO:0007669"/>
    <property type="project" value="UniProtKB-KW"/>
</dbReference>
<dbReference type="PROSITE" id="PS50262">
    <property type="entry name" value="G_PROTEIN_RECEP_F1_2"/>
    <property type="match status" value="1"/>
</dbReference>
<evidence type="ECO:0000256" key="8">
    <source>
        <dbReference type="ARBA" id="ARBA00023224"/>
    </source>
</evidence>
<dbReference type="Gene3D" id="1.20.1070.10">
    <property type="entry name" value="Rhodopsin 7-helix transmembrane proteins"/>
    <property type="match status" value="1"/>
</dbReference>
<gene>
    <name evidence="12" type="ORF">DSTB1V02_LOCUS9995</name>
</gene>
<sequence>MRACVLPPQKTRGEKDDVREGGGALLVRMEAPTFNSCALLNASFNGTHGIGENCSVDCDHVEVVPPDVQILSYVMYGIIFLVSLIGNGLVCYVVFSTPRMHTVTNYFIFNMAVGDILMTCLCVPFSFASALILQYWPFGWEMCGIVSFSQAVSVFVSAYTMVAISVDRYLAIIYPLKPRMTRLQAMVIVGGVWFVAVATAMPIAIVSKLVKPDDLWYQVCDRYVCMEDWGDQLQSFYYTLALMILQYVIPLLTLLVTYTRIAIVIWGETPYMEAELGRAQRMAKSKRKVYVNNSV</sequence>
<dbReference type="Proteomes" id="UP000677054">
    <property type="component" value="Unassembled WGS sequence"/>
</dbReference>
<accession>A0A7R9FPN5</accession>
<feature type="domain" description="G-protein coupled receptors family 1 profile" evidence="11">
    <location>
        <begin position="86"/>
        <end position="295"/>
    </location>
</feature>
<evidence type="ECO:0000256" key="6">
    <source>
        <dbReference type="ARBA" id="ARBA00023136"/>
    </source>
</evidence>
<evidence type="ECO:0000259" key="11">
    <source>
        <dbReference type="PROSITE" id="PS50262"/>
    </source>
</evidence>
<feature type="transmembrane region" description="Helical" evidence="10">
    <location>
        <begin position="107"/>
        <end position="133"/>
    </location>
</feature>
<dbReference type="InterPro" id="IPR017452">
    <property type="entry name" value="GPCR_Rhodpsn_7TM"/>
</dbReference>
<dbReference type="InterPro" id="IPR000276">
    <property type="entry name" value="GPCR_Rhodpsn"/>
</dbReference>
<keyword evidence="8 9" id="KW-0807">Transducer</keyword>
<organism evidence="12">
    <name type="scientific">Darwinula stevensoni</name>
    <dbReference type="NCBI Taxonomy" id="69355"/>
    <lineage>
        <taxon>Eukaryota</taxon>
        <taxon>Metazoa</taxon>
        <taxon>Ecdysozoa</taxon>
        <taxon>Arthropoda</taxon>
        <taxon>Crustacea</taxon>
        <taxon>Oligostraca</taxon>
        <taxon>Ostracoda</taxon>
        <taxon>Podocopa</taxon>
        <taxon>Podocopida</taxon>
        <taxon>Darwinulocopina</taxon>
        <taxon>Darwinuloidea</taxon>
        <taxon>Darwinulidae</taxon>
        <taxon>Darwinula</taxon>
    </lineage>
</organism>
<dbReference type="PROSITE" id="PS00237">
    <property type="entry name" value="G_PROTEIN_RECEP_F1_1"/>
    <property type="match status" value="1"/>
</dbReference>
<evidence type="ECO:0000256" key="7">
    <source>
        <dbReference type="ARBA" id="ARBA00023170"/>
    </source>
</evidence>
<dbReference type="EMBL" id="LR902244">
    <property type="protein sequence ID" value="CAD7250213.1"/>
    <property type="molecule type" value="Genomic_DNA"/>
</dbReference>
<evidence type="ECO:0000256" key="5">
    <source>
        <dbReference type="ARBA" id="ARBA00023040"/>
    </source>
</evidence>
<evidence type="ECO:0000256" key="4">
    <source>
        <dbReference type="ARBA" id="ARBA00022989"/>
    </source>
</evidence>
<feature type="transmembrane region" description="Helical" evidence="10">
    <location>
        <begin position="73"/>
        <end position="95"/>
    </location>
</feature>
<dbReference type="EMBL" id="CAJPEV010002727">
    <property type="protein sequence ID" value="CAG0897849.1"/>
    <property type="molecule type" value="Genomic_DNA"/>
</dbReference>
<evidence type="ECO:0000256" key="3">
    <source>
        <dbReference type="ARBA" id="ARBA00022692"/>
    </source>
</evidence>
<evidence type="ECO:0000256" key="10">
    <source>
        <dbReference type="SAM" id="Phobius"/>
    </source>
</evidence>
<keyword evidence="7 9" id="KW-0675">Receptor</keyword>
<evidence type="ECO:0000256" key="9">
    <source>
        <dbReference type="RuleBase" id="RU000688"/>
    </source>
</evidence>
<feature type="transmembrane region" description="Helical" evidence="10">
    <location>
        <begin position="185"/>
        <end position="206"/>
    </location>
</feature>
<evidence type="ECO:0000256" key="2">
    <source>
        <dbReference type="ARBA" id="ARBA00010663"/>
    </source>
</evidence>
<dbReference type="AlphaFoldDB" id="A0A7R9FPN5"/>
<comment type="subcellular location">
    <subcellularLocation>
        <location evidence="1">Membrane</location>
        <topology evidence="1">Multi-pass membrane protein</topology>
    </subcellularLocation>
</comment>
<keyword evidence="6 10" id="KW-0472">Membrane</keyword>
<keyword evidence="3 9" id="KW-0812">Transmembrane</keyword>
<dbReference type="GO" id="GO:0005886">
    <property type="term" value="C:plasma membrane"/>
    <property type="evidence" value="ECO:0007669"/>
    <property type="project" value="TreeGrafter"/>
</dbReference>
<keyword evidence="13" id="KW-1185">Reference proteome</keyword>
<evidence type="ECO:0000313" key="13">
    <source>
        <dbReference type="Proteomes" id="UP000677054"/>
    </source>
</evidence>
<dbReference type="Pfam" id="PF00001">
    <property type="entry name" value="7tm_1"/>
    <property type="match status" value="1"/>
</dbReference>
<feature type="transmembrane region" description="Helical" evidence="10">
    <location>
        <begin position="236"/>
        <end position="258"/>
    </location>
</feature>